<protein>
    <recommendedName>
        <fullName evidence="1">Cobaltochelatase subunit CobN</fullName>
        <ecNumber evidence="1">6.6.1.2</ecNumber>
    </recommendedName>
</protein>
<evidence type="ECO:0000256" key="2">
    <source>
        <dbReference type="SAM" id="MobiDB-lite"/>
    </source>
</evidence>
<dbReference type="EMBL" id="CP136512">
    <property type="protein sequence ID" value="WOD16023.1"/>
    <property type="molecule type" value="Genomic_DNA"/>
</dbReference>
<dbReference type="RefSeq" id="WP_317018493.1">
    <property type="nucleotide sequence ID" value="NZ_CP136512.1"/>
</dbReference>
<dbReference type="EC" id="6.6.1.2" evidence="1"/>
<organism evidence="4 5">
    <name type="scientific">Paraburkholderia kirstenboschensis</name>
    <dbReference type="NCBI Taxonomy" id="1245436"/>
    <lineage>
        <taxon>Bacteria</taxon>
        <taxon>Pseudomonadati</taxon>
        <taxon>Pseudomonadota</taxon>
        <taxon>Betaproteobacteria</taxon>
        <taxon>Burkholderiales</taxon>
        <taxon>Burkholderiaceae</taxon>
        <taxon>Paraburkholderia</taxon>
    </lineage>
</organism>
<dbReference type="InterPro" id="IPR003672">
    <property type="entry name" value="CobN/Mg_chltase"/>
</dbReference>
<evidence type="ECO:0000256" key="1">
    <source>
        <dbReference type="NCBIfam" id="TIGR02257"/>
    </source>
</evidence>
<dbReference type="PANTHER" id="PTHR44119:SF4">
    <property type="entry name" value="AEROBIC COBALTOCHELATASE SUBUNIT COBN"/>
    <property type="match status" value="1"/>
</dbReference>
<keyword evidence="5" id="KW-1185">Reference proteome</keyword>
<dbReference type="NCBIfam" id="TIGR02257">
    <property type="entry name" value="cobalto_cobN"/>
    <property type="match status" value="1"/>
</dbReference>
<dbReference type="PANTHER" id="PTHR44119">
    <property type="entry name" value="MAGNESIUM-CHELATASE SUBUNIT CHLH, CHLOROPLASTIC"/>
    <property type="match status" value="1"/>
</dbReference>
<dbReference type="InterPro" id="IPR011953">
    <property type="entry name" value="Cobalto_CobN"/>
</dbReference>
<evidence type="ECO:0000259" key="3">
    <source>
        <dbReference type="Pfam" id="PF02514"/>
    </source>
</evidence>
<name>A0ABZ0EFN7_9BURK</name>
<reference evidence="4 5" key="1">
    <citation type="submission" date="2023-10" db="EMBL/GenBank/DDBJ databases">
        <title>Surface-active antibiotics is a multifunctional adaptation for post-fire microbes.</title>
        <authorList>
            <person name="Liu M.D."/>
            <person name="Du Y."/>
            <person name="Koupaei S.K."/>
            <person name="Kim N.R."/>
            <person name="Zhang W."/>
            <person name="Traxler M.F."/>
        </authorList>
    </citation>
    <scope>NUCLEOTIDE SEQUENCE [LARGE SCALE GENOMIC DNA]</scope>
    <source>
        <strain evidence="4 5">F3</strain>
    </source>
</reference>
<evidence type="ECO:0000313" key="4">
    <source>
        <dbReference type="EMBL" id="WOD16023.1"/>
    </source>
</evidence>
<keyword evidence="4" id="KW-0436">Ligase</keyword>
<feature type="domain" description="CobN/magnesium chelatase" evidence="3">
    <location>
        <begin position="140"/>
        <end position="1257"/>
    </location>
</feature>
<dbReference type="CDD" id="cd10150">
    <property type="entry name" value="CobN_like"/>
    <property type="match status" value="1"/>
</dbReference>
<feature type="region of interest" description="Disordered" evidence="2">
    <location>
        <begin position="855"/>
        <end position="875"/>
    </location>
</feature>
<evidence type="ECO:0000313" key="5">
    <source>
        <dbReference type="Proteomes" id="UP001302652"/>
    </source>
</evidence>
<gene>
    <name evidence="4" type="primary">cobN</name>
    <name evidence="4" type="ORF">RW095_08710</name>
</gene>
<sequence length="1279" mass="141745">MHLLRTTPGGFVDDTQGVIRIDQRPADIVVLSSADTTLSLLASAFPRLGDGFPSVRLANVTYLRQPASVDFYVEDVLQHARVVVVDHLGGEAYWPYGIEQVVALAERKQQTLAMFSGDLQEDPNLLARSTAGADLCHQLWRYLREGGPQNAEAFLRCIAHRALGWGQEPAPPRALPAASLYHPQRDTPTIADWQARWRHDAPVAAILFYKAHLQAANTAVFDALIEALESQGVNPLPIAITSLKDAVSREVVQSLCAQHNAALVLNTTAFAASAIDDAEPLALAGDAPVLQVILSGGNREDWLKDNQGLNSRDIAMHIALPEVDGRIITRAISFKGLAYRCPHTEVDVVRYQPDLERVGFIAELSRRWSRLRSLDNADKKLALILANYPMSEGRIGNGVGLDTPASVVGILSMLRDEGYRVATVPANGDALLQKLTEGVTNDPVVRDLRPALQSLALADYLTHFNALPAEARDALNARWGPPEQDPSVRRGRFMIAGWRCGHVFVGIQPSRSREQGDYASYHDAELVPPHAYLAFYFWLRHQFGIDAVVHVGKHGNLEWLPGKSVALSDTCWPDLILGPMPHLYPFIVNDPGEGSQAKRRAQAVIVDHLMPPLTRAESYGPLQDLERQVDEYYEALMVDPRRSRLLRRTILATIVEHKLHEELSLSEPKGEDDEDVLLTRVDAWLCELKEAQIRDGLHTFGQSPQGVQRRDTLLALARFPVGDGQGSNAGLIDALARDLRIDHFFDPLSVDWSAAWTGPRPDILQQVSDAPWRHSGDTRERLELFAAEMLRSVCEPRMHGHTDTDTDTNTHASSALAEASLPQAGRVIERLRNDVLPRLDACGTQEMTHLRRGLEGRFVPPGPSGSPSRGRPDVLPTGRNFYSVDTRAVPTQAAWSLGLKSAQQLIERHLQEHGDYPRAIGLSVWGTATMRTGGDDIAQALALLGVRPKWAPGSHRVTDFEIMPIEAFDRPRIDVTLRVSGFFRDAFANVMHLFDAAVQAVADLDEPAELNPIRERVLRERDALIARGMDAAEARKRAGWRVFSARPGAYGAGLQDMIDSQQWQTDADLANAYQAWGGYAYTQKSAGEEARHAFGTRLAAMDVVLQNQDNREHDLLDSNDYYQFQGGMVAAVRHLAGNQPSVYHADHSNPAAPRVRTLHEEIARVVRSRVVNPKWIDGVKRHGYKGASEIAATVDYLYGYDATARVVADHQYALVTDAYLNDADTREFLQRHNPHALHSICERLLEAMQRGLWQAPGDYRAQVEQHLLASEQQIEGMQP</sequence>
<dbReference type="Proteomes" id="UP001302652">
    <property type="component" value="Chromosome 2"/>
</dbReference>
<proteinExistence type="predicted"/>
<dbReference type="GO" id="GO:0051116">
    <property type="term" value="F:cobaltochelatase activity"/>
    <property type="evidence" value="ECO:0007669"/>
    <property type="project" value="UniProtKB-EC"/>
</dbReference>
<dbReference type="Pfam" id="PF02514">
    <property type="entry name" value="CobN-Mg_chel"/>
    <property type="match status" value="1"/>
</dbReference>
<accession>A0ABZ0EFN7</accession>